<evidence type="ECO:0000313" key="1">
    <source>
        <dbReference type="EMBL" id="MBB2145475.1"/>
    </source>
</evidence>
<dbReference type="RefSeq" id="WP_182922124.1">
    <property type="nucleotide sequence ID" value="NZ_WNXD01000001.1"/>
</dbReference>
<reference evidence="1" key="1">
    <citation type="submission" date="2019-11" db="EMBL/GenBank/DDBJ databases">
        <title>Description of Pedobacter sp. LMG 31464T.</title>
        <authorList>
            <person name="Carlier A."/>
            <person name="Qi S."/>
            <person name="Vandamme P."/>
        </authorList>
    </citation>
    <scope>NUCLEOTIDE SEQUENCE</scope>
    <source>
        <strain evidence="1">LMG 31464</strain>
    </source>
</reference>
<dbReference type="EMBL" id="WNXD01000001">
    <property type="protein sequence ID" value="MBB2145475.1"/>
    <property type="molecule type" value="Genomic_DNA"/>
</dbReference>
<accession>A0A923DZI2</accession>
<organism evidence="1 2">
    <name type="scientific">Pedobacter planticolens</name>
    <dbReference type="NCBI Taxonomy" id="2679964"/>
    <lineage>
        <taxon>Bacteria</taxon>
        <taxon>Pseudomonadati</taxon>
        <taxon>Bacteroidota</taxon>
        <taxon>Sphingobacteriia</taxon>
        <taxon>Sphingobacteriales</taxon>
        <taxon>Sphingobacteriaceae</taxon>
        <taxon>Pedobacter</taxon>
    </lineage>
</organism>
<evidence type="ECO:0000313" key="2">
    <source>
        <dbReference type="Proteomes" id="UP000601055"/>
    </source>
</evidence>
<name>A0A923DZI2_9SPHI</name>
<proteinExistence type="predicted"/>
<gene>
    <name evidence="1" type="ORF">GM921_08275</name>
</gene>
<protein>
    <submittedName>
        <fullName evidence="1">Uncharacterized protein</fullName>
    </submittedName>
</protein>
<sequence length="209" mass="24710">MKPQSIVLKKPIQVIQLFRNINTYGKEEKSFDDRKEKIAWKPIQSTAGYVKDEVVHLPESIVEQPNFEHFDLLLIIDDNFHTSQNVVYTEKKNLCFRRNSQNKFDFLQLKLDDKIELYLKPGYFEVGDPPRSEFKVCELTKDKPISIKINGKRDASLTWRRERTFVEQEYIFHYLGDFKECVVVKEPFPTTVKTIPTIIKTIDLTKTLY</sequence>
<dbReference type="Proteomes" id="UP000601055">
    <property type="component" value="Unassembled WGS sequence"/>
</dbReference>
<comment type="caution">
    <text evidence="1">The sequence shown here is derived from an EMBL/GenBank/DDBJ whole genome shotgun (WGS) entry which is preliminary data.</text>
</comment>
<keyword evidence="2" id="KW-1185">Reference proteome</keyword>
<dbReference type="AlphaFoldDB" id="A0A923DZI2"/>